<name>A0A6A5UEM6_9PLEO</name>
<reference evidence="1" key="1">
    <citation type="journal article" date="2020" name="Stud. Mycol.">
        <title>101 Dothideomycetes genomes: a test case for predicting lifestyles and emergence of pathogens.</title>
        <authorList>
            <person name="Haridas S."/>
            <person name="Albert R."/>
            <person name="Binder M."/>
            <person name="Bloem J."/>
            <person name="Labutti K."/>
            <person name="Salamov A."/>
            <person name="Andreopoulos B."/>
            <person name="Baker S."/>
            <person name="Barry K."/>
            <person name="Bills G."/>
            <person name="Bluhm B."/>
            <person name="Cannon C."/>
            <person name="Castanera R."/>
            <person name="Culley D."/>
            <person name="Daum C."/>
            <person name="Ezra D."/>
            <person name="Gonzalez J."/>
            <person name="Henrissat B."/>
            <person name="Kuo A."/>
            <person name="Liang C."/>
            <person name="Lipzen A."/>
            <person name="Lutzoni F."/>
            <person name="Magnuson J."/>
            <person name="Mondo S."/>
            <person name="Nolan M."/>
            <person name="Ohm R."/>
            <person name="Pangilinan J."/>
            <person name="Park H.-J."/>
            <person name="Ramirez L."/>
            <person name="Alfaro M."/>
            <person name="Sun H."/>
            <person name="Tritt A."/>
            <person name="Yoshinaga Y."/>
            <person name="Zwiers L.-H."/>
            <person name="Turgeon B."/>
            <person name="Goodwin S."/>
            <person name="Spatafora J."/>
            <person name="Crous P."/>
            <person name="Grigoriev I."/>
        </authorList>
    </citation>
    <scope>NUCLEOTIDE SEQUENCE</scope>
    <source>
        <strain evidence="1">CBS 675.92</strain>
    </source>
</reference>
<dbReference type="AlphaFoldDB" id="A0A6A5UEM6"/>
<proteinExistence type="predicted"/>
<evidence type="ECO:0000313" key="2">
    <source>
        <dbReference type="Proteomes" id="UP000800035"/>
    </source>
</evidence>
<organism evidence="1 2">
    <name type="scientific">Byssothecium circinans</name>
    <dbReference type="NCBI Taxonomy" id="147558"/>
    <lineage>
        <taxon>Eukaryota</taxon>
        <taxon>Fungi</taxon>
        <taxon>Dikarya</taxon>
        <taxon>Ascomycota</taxon>
        <taxon>Pezizomycotina</taxon>
        <taxon>Dothideomycetes</taxon>
        <taxon>Pleosporomycetidae</taxon>
        <taxon>Pleosporales</taxon>
        <taxon>Massarineae</taxon>
        <taxon>Massarinaceae</taxon>
        <taxon>Byssothecium</taxon>
    </lineage>
</organism>
<dbReference type="EMBL" id="ML976978">
    <property type="protein sequence ID" value="KAF1962770.1"/>
    <property type="molecule type" value="Genomic_DNA"/>
</dbReference>
<sequence length="86" mass="9989">MLGRYRTSRAVERFTFGSVKYTSLHTANLTPSISLKYTCFLCSTVSYSFIWKCSEMGDNLIVIRGDKELGEWKSRRPQELRRKQGT</sequence>
<keyword evidence="2" id="KW-1185">Reference proteome</keyword>
<evidence type="ECO:0000313" key="1">
    <source>
        <dbReference type="EMBL" id="KAF1962770.1"/>
    </source>
</evidence>
<accession>A0A6A5UEM6</accession>
<gene>
    <name evidence="1" type="ORF">CC80DRAFT_97509</name>
</gene>
<dbReference type="Proteomes" id="UP000800035">
    <property type="component" value="Unassembled WGS sequence"/>
</dbReference>
<protein>
    <submittedName>
        <fullName evidence="1">Uncharacterized protein</fullName>
    </submittedName>
</protein>